<name>A0A2M3ZX12_9DIPT</name>
<dbReference type="AlphaFoldDB" id="A0A2M3ZX12"/>
<accession>A0A2M3ZX12</accession>
<reference evidence="1" key="1">
    <citation type="submission" date="2018-01" db="EMBL/GenBank/DDBJ databases">
        <title>An insight into the sialome of Amazonian anophelines.</title>
        <authorList>
            <person name="Ribeiro J.M."/>
            <person name="Scarpassa V."/>
            <person name="Calvo E."/>
        </authorList>
    </citation>
    <scope>NUCLEOTIDE SEQUENCE</scope>
    <source>
        <tissue evidence="1">Salivary glands</tissue>
    </source>
</reference>
<protein>
    <submittedName>
        <fullName evidence="1">Putative secreted peptide</fullName>
    </submittedName>
</protein>
<evidence type="ECO:0000313" key="1">
    <source>
        <dbReference type="EMBL" id="MBW33051.1"/>
    </source>
</evidence>
<dbReference type="EMBL" id="GGFM01012300">
    <property type="protein sequence ID" value="MBW33051.1"/>
    <property type="molecule type" value="Transcribed_RNA"/>
</dbReference>
<proteinExistence type="predicted"/>
<organism evidence="1">
    <name type="scientific">Anopheles braziliensis</name>
    <dbReference type="NCBI Taxonomy" id="58242"/>
    <lineage>
        <taxon>Eukaryota</taxon>
        <taxon>Metazoa</taxon>
        <taxon>Ecdysozoa</taxon>
        <taxon>Arthropoda</taxon>
        <taxon>Hexapoda</taxon>
        <taxon>Insecta</taxon>
        <taxon>Pterygota</taxon>
        <taxon>Neoptera</taxon>
        <taxon>Endopterygota</taxon>
        <taxon>Diptera</taxon>
        <taxon>Nematocera</taxon>
        <taxon>Culicoidea</taxon>
        <taxon>Culicidae</taxon>
        <taxon>Anophelinae</taxon>
        <taxon>Anopheles</taxon>
    </lineage>
</organism>
<sequence length="76" mass="8657">MLPPSAFLCFVTVCSRGIDFEFKQTPPEKDFAGATETTGNYLFVHPSLPHFTVSPFYTHTTGQQAWFDLRERARTL</sequence>